<dbReference type="Gene3D" id="1.10.10.60">
    <property type="entry name" value="Homeodomain-like"/>
    <property type="match status" value="1"/>
</dbReference>
<dbReference type="EMBL" id="VIGB01000003">
    <property type="protein sequence ID" value="TQF01572.1"/>
    <property type="molecule type" value="Genomic_DNA"/>
</dbReference>
<dbReference type="GO" id="GO:0043565">
    <property type="term" value="F:sequence-specific DNA binding"/>
    <property type="evidence" value="ECO:0007669"/>
    <property type="project" value="InterPro"/>
</dbReference>
<sequence length="323" mass="35055">MRIAVLVLDDVFDSGLTAVLDVFKTANNLRGCIPQPPPPWDLTRVGFTSTVRTSCGLLVGTEPVARAADCDLLLIPAVSTPFPHGLAPWLESEGTARARELVARTRVRGAQLAGACTSTFLLADSGVLDGLRATTAWQLAPLFRERYPQVALDEQRMVTHSDGITTAGAAFSAVDLALSLVRRSSPSLSDLVAERLIIEERPTQATHSMPTALADRDATTAAFEAWVRCHLNRPVTLTDAAHAIGVSKRTLQRRTQSVLGISPVRFIQDLRIEQATHLLRSTDEPIDVIARRVGYETASTLRMLLRTRTGRTAGQLRGQRHAG</sequence>
<dbReference type="RefSeq" id="WP_141632302.1">
    <property type="nucleotide sequence ID" value="NZ_VIGB01000003.1"/>
</dbReference>
<dbReference type="SUPFAM" id="SSF46689">
    <property type="entry name" value="Homeodomain-like"/>
    <property type="match status" value="1"/>
</dbReference>
<dbReference type="Pfam" id="PF12833">
    <property type="entry name" value="HTH_18"/>
    <property type="match status" value="1"/>
</dbReference>
<keyword evidence="2" id="KW-0804">Transcription</keyword>
<accession>A0A540VXT6</accession>
<dbReference type="PROSITE" id="PS01124">
    <property type="entry name" value="HTH_ARAC_FAMILY_2"/>
    <property type="match status" value="1"/>
</dbReference>
<dbReference type="InterPro" id="IPR052158">
    <property type="entry name" value="INH-QAR"/>
</dbReference>
<gene>
    <name evidence="4" type="ORF">E6W39_04100</name>
</gene>
<dbReference type="AlphaFoldDB" id="A0A540VXT6"/>
<evidence type="ECO:0000256" key="2">
    <source>
        <dbReference type="ARBA" id="ARBA00023163"/>
    </source>
</evidence>
<dbReference type="SMART" id="SM00342">
    <property type="entry name" value="HTH_ARAC"/>
    <property type="match status" value="1"/>
</dbReference>
<feature type="domain" description="HTH araC/xylS-type" evidence="3">
    <location>
        <begin position="221"/>
        <end position="319"/>
    </location>
</feature>
<keyword evidence="1" id="KW-0805">Transcription regulation</keyword>
<evidence type="ECO:0000256" key="1">
    <source>
        <dbReference type="ARBA" id="ARBA00023015"/>
    </source>
</evidence>
<dbReference type="Proteomes" id="UP000319103">
    <property type="component" value="Unassembled WGS sequence"/>
</dbReference>
<dbReference type="Gene3D" id="3.40.50.880">
    <property type="match status" value="1"/>
</dbReference>
<reference evidence="4 5" key="1">
    <citation type="submission" date="2019-06" db="EMBL/GenBank/DDBJ databases">
        <title>Description of Kitasatospora acidophila sp. nov. isolated from pine grove soil, and reclassification of Streptomyces novaecaesareae to Kitasatospora novaeceasareae comb. nov.</title>
        <authorList>
            <person name="Kim M.J."/>
        </authorList>
    </citation>
    <scope>NUCLEOTIDE SEQUENCE [LARGE SCALE GENOMIC DNA]</scope>
    <source>
        <strain evidence="4 5">MMS16-CNU292</strain>
    </source>
</reference>
<evidence type="ECO:0000259" key="3">
    <source>
        <dbReference type="PROSITE" id="PS01124"/>
    </source>
</evidence>
<dbReference type="InterPro" id="IPR018060">
    <property type="entry name" value="HTH_AraC"/>
</dbReference>
<organism evidence="4 5">
    <name type="scientific">Kitasatospora acidiphila</name>
    <dbReference type="NCBI Taxonomy" id="2567942"/>
    <lineage>
        <taxon>Bacteria</taxon>
        <taxon>Bacillati</taxon>
        <taxon>Actinomycetota</taxon>
        <taxon>Actinomycetes</taxon>
        <taxon>Kitasatosporales</taxon>
        <taxon>Streptomycetaceae</taxon>
        <taxon>Kitasatospora</taxon>
    </lineage>
</organism>
<keyword evidence="5" id="KW-1185">Reference proteome</keyword>
<comment type="caution">
    <text evidence="4">The sequence shown here is derived from an EMBL/GenBank/DDBJ whole genome shotgun (WGS) entry which is preliminary data.</text>
</comment>
<dbReference type="InterPro" id="IPR009057">
    <property type="entry name" value="Homeodomain-like_sf"/>
</dbReference>
<evidence type="ECO:0000313" key="4">
    <source>
        <dbReference type="EMBL" id="TQF01572.1"/>
    </source>
</evidence>
<name>A0A540VXT6_9ACTN</name>
<dbReference type="PANTHER" id="PTHR43130">
    <property type="entry name" value="ARAC-FAMILY TRANSCRIPTIONAL REGULATOR"/>
    <property type="match status" value="1"/>
</dbReference>
<dbReference type="InterPro" id="IPR029062">
    <property type="entry name" value="Class_I_gatase-like"/>
</dbReference>
<evidence type="ECO:0000313" key="5">
    <source>
        <dbReference type="Proteomes" id="UP000319103"/>
    </source>
</evidence>
<dbReference type="OrthoDB" id="3194870at2"/>
<proteinExistence type="predicted"/>
<dbReference type="GO" id="GO:0003700">
    <property type="term" value="F:DNA-binding transcription factor activity"/>
    <property type="evidence" value="ECO:0007669"/>
    <property type="project" value="InterPro"/>
</dbReference>
<protein>
    <submittedName>
        <fullName evidence="4">Helix-turn-helix domain-containing protein</fullName>
    </submittedName>
</protein>
<dbReference type="SUPFAM" id="SSF52317">
    <property type="entry name" value="Class I glutamine amidotransferase-like"/>
    <property type="match status" value="1"/>
</dbReference>
<dbReference type="PANTHER" id="PTHR43130:SF3">
    <property type="entry name" value="HTH-TYPE TRANSCRIPTIONAL REGULATOR RV1931C"/>
    <property type="match status" value="1"/>
</dbReference>